<name>V7IU59_SALET</name>
<comment type="caution">
    <text evidence="1">The sequence shown here is derived from an EMBL/GenBank/DDBJ whole genome shotgun (WGS) entry which is preliminary data.</text>
</comment>
<organism evidence="1 2">
    <name type="scientific">Salmonella enterica subsp. enterica serovar Cubana str. 76814</name>
    <dbReference type="NCBI Taxonomy" id="1192560"/>
    <lineage>
        <taxon>Bacteria</taxon>
        <taxon>Pseudomonadati</taxon>
        <taxon>Pseudomonadota</taxon>
        <taxon>Gammaproteobacteria</taxon>
        <taxon>Enterobacterales</taxon>
        <taxon>Enterobacteriaceae</taxon>
        <taxon>Salmonella</taxon>
    </lineage>
</organism>
<sequence length="49" mass="5614">MTSAPALTRVIRWYRNCANCCWQVSTARRLLNNNAWIPVAGRHFPRGSP</sequence>
<reference evidence="1 2" key="1">
    <citation type="journal article" date="2014" name="Genome Announc.">
        <title>Whole-Genome Sequencing of Salmonella enterica subsp. enterica Serovar Cubana Strains Isolated from Agricultural Sources.</title>
        <authorList>
            <person name="Benahmed F.H."/>
            <person name="Gopinath G.R."/>
            <person name="Wang H."/>
            <person name="Jean-Gilles Beaubrun J."/>
            <person name="Grim C."/>
            <person name="Cheng C.M."/>
            <person name="McClelland M."/>
            <person name="Ayers S."/>
            <person name="Abbott J."/>
            <person name="Desai P."/>
            <person name="Frye J.G."/>
            <person name="Weinstock G."/>
            <person name="Hammack T.S."/>
            <person name="Hanes D.E."/>
            <person name="Rasmussen M.A."/>
            <person name="Davidson M.K."/>
        </authorList>
    </citation>
    <scope>NUCLEOTIDE SEQUENCE [LARGE SCALE GENOMIC DNA]</scope>
    <source>
        <strain evidence="1">76814</strain>
    </source>
</reference>
<evidence type="ECO:0000313" key="2">
    <source>
        <dbReference type="Proteomes" id="UP000018534"/>
    </source>
</evidence>
<dbReference type="AlphaFoldDB" id="V7IU59"/>
<proteinExistence type="predicted"/>
<dbReference type="Proteomes" id="UP000018534">
    <property type="component" value="Unassembled WGS sequence"/>
</dbReference>
<dbReference type="EMBL" id="AZGR01000011">
    <property type="protein sequence ID" value="ETA89468.1"/>
    <property type="molecule type" value="Genomic_DNA"/>
</dbReference>
<protein>
    <submittedName>
        <fullName evidence="1">Uncharacterized protein</fullName>
    </submittedName>
</protein>
<evidence type="ECO:0000313" key="1">
    <source>
        <dbReference type="EMBL" id="ETA89468.1"/>
    </source>
</evidence>
<accession>V7IU59</accession>
<dbReference type="HOGENOM" id="CLU_3140471_0_0_6"/>
<gene>
    <name evidence="1" type="ORF">A628_00468</name>
</gene>